<dbReference type="Proteomes" id="UP000199159">
    <property type="component" value="Unassembled WGS sequence"/>
</dbReference>
<dbReference type="Gene3D" id="1.10.10.10">
    <property type="entry name" value="Winged helix-like DNA-binding domain superfamily/Winged helix DNA-binding domain"/>
    <property type="match status" value="1"/>
</dbReference>
<sequence>MCEDGTSSTLSEIVKKYKVSEVTIRKWKYQFDTYGSKGLKESSTWKK</sequence>
<accession>A0A1H0X1V4</accession>
<proteinExistence type="predicted"/>
<name>A0A1H0X1V4_9BACI</name>
<dbReference type="OrthoDB" id="9781005at2"/>
<evidence type="ECO:0000313" key="2">
    <source>
        <dbReference type="Proteomes" id="UP000199159"/>
    </source>
</evidence>
<reference evidence="2" key="1">
    <citation type="submission" date="2016-10" db="EMBL/GenBank/DDBJ databases">
        <authorList>
            <person name="Varghese N."/>
            <person name="Submissions S."/>
        </authorList>
    </citation>
    <scope>NUCLEOTIDE SEQUENCE [LARGE SCALE GENOMIC DNA]</scope>
    <source>
        <strain evidence="2">IBRC-M10078</strain>
    </source>
</reference>
<dbReference type="AlphaFoldDB" id="A0A1H0X1V4"/>
<evidence type="ECO:0000313" key="1">
    <source>
        <dbReference type="EMBL" id="SDP96456.1"/>
    </source>
</evidence>
<dbReference type="InterPro" id="IPR009057">
    <property type="entry name" value="Homeodomain-like_sf"/>
</dbReference>
<protein>
    <submittedName>
        <fullName evidence="1">Uncharacterized protein</fullName>
    </submittedName>
</protein>
<dbReference type="SUPFAM" id="SSF46689">
    <property type="entry name" value="Homeodomain-like"/>
    <property type="match status" value="1"/>
</dbReference>
<organism evidence="1 2">
    <name type="scientific">Litchfieldia salsa</name>
    <dbReference type="NCBI Taxonomy" id="930152"/>
    <lineage>
        <taxon>Bacteria</taxon>
        <taxon>Bacillati</taxon>
        <taxon>Bacillota</taxon>
        <taxon>Bacilli</taxon>
        <taxon>Bacillales</taxon>
        <taxon>Bacillaceae</taxon>
        <taxon>Litchfieldia</taxon>
    </lineage>
</organism>
<dbReference type="EMBL" id="FNJU01000021">
    <property type="protein sequence ID" value="SDP96456.1"/>
    <property type="molecule type" value="Genomic_DNA"/>
</dbReference>
<keyword evidence="2" id="KW-1185">Reference proteome</keyword>
<dbReference type="InterPro" id="IPR036388">
    <property type="entry name" value="WH-like_DNA-bd_sf"/>
</dbReference>
<gene>
    <name evidence="1" type="ORF">SAMN05216565_12152</name>
</gene>